<keyword evidence="2" id="KW-1185">Reference proteome</keyword>
<organism evidence="1 2">
    <name type="scientific">Leucogyrophana mollusca</name>
    <dbReference type="NCBI Taxonomy" id="85980"/>
    <lineage>
        <taxon>Eukaryota</taxon>
        <taxon>Fungi</taxon>
        <taxon>Dikarya</taxon>
        <taxon>Basidiomycota</taxon>
        <taxon>Agaricomycotina</taxon>
        <taxon>Agaricomycetes</taxon>
        <taxon>Agaricomycetidae</taxon>
        <taxon>Boletales</taxon>
        <taxon>Boletales incertae sedis</taxon>
        <taxon>Leucogyrophana</taxon>
    </lineage>
</organism>
<accession>A0ACB8BJF7</accession>
<dbReference type="EMBL" id="MU266403">
    <property type="protein sequence ID" value="KAH7925413.1"/>
    <property type="molecule type" value="Genomic_DNA"/>
</dbReference>
<protein>
    <submittedName>
        <fullName evidence="1">Kinase-like protein</fullName>
    </submittedName>
</protein>
<name>A0ACB8BJF7_9AGAM</name>
<proteinExistence type="predicted"/>
<comment type="caution">
    <text evidence="1">The sequence shown here is derived from an EMBL/GenBank/DDBJ whole genome shotgun (WGS) entry which is preliminary data.</text>
</comment>
<sequence length="608" mass="68554">MCTFSTSSDLKSQQTYCKEAVLWRQLSNPHVLPFLGVHHCPEKPLYVGLVSPWMDNGNVLQYLEKNPQADRKPLLLDVARGIHYLHSFEPPIVHGDLKGANVLITSSFRACVADFGLCTLVQDALVRFTPTKSAYSIGSMVYMAPELVLQENDQEGKPLPKSLASDMYSLGCTFYEMFVGRPQFCGMSYPQLLMAHIEHHRPPRPLITELDDLTWDLINWCCHEDPPARPRAYDVVQSLDSWRFPVEPDVPVCDWDEEIRARLRTALAINPYTGGSEGCSTSSSPWSPISAASSSSTDISIMTSTGGYEMRPLTDQDIVIAIMGPTGTGKSSFINAAIRQACAIVGHDLESCTQKVVAFTCPHPDGSNRNIVFVDTPGFDDSKRTDYDILRDISKWLEQTYRQGITLTGILLFHRISESRMRGTPVKNLAVFEELCGKDALQNVVLTTTMWDEVSIEVGLEHEEQLKTQFWHPMISHGCRTARFESSSDSAWEIINQFDINNRRAVKLQTEVVDEGKKFSETSAYSVMVRWWKQFVEKVRELLDKPLWSPGEKAALRRELNVALRQQKAFDGGRRARPFEGLVTKVAMAYRTRRQTVARRGSSRSEDT</sequence>
<evidence type="ECO:0000313" key="1">
    <source>
        <dbReference type="EMBL" id="KAH7925413.1"/>
    </source>
</evidence>
<gene>
    <name evidence="1" type="ORF">BV22DRAFT_1011324</name>
</gene>
<dbReference type="Proteomes" id="UP000790709">
    <property type="component" value="Unassembled WGS sequence"/>
</dbReference>
<evidence type="ECO:0000313" key="2">
    <source>
        <dbReference type="Proteomes" id="UP000790709"/>
    </source>
</evidence>
<reference evidence="1" key="1">
    <citation type="journal article" date="2021" name="New Phytol.">
        <title>Evolutionary innovations through gain and loss of genes in the ectomycorrhizal Boletales.</title>
        <authorList>
            <person name="Wu G."/>
            <person name="Miyauchi S."/>
            <person name="Morin E."/>
            <person name="Kuo A."/>
            <person name="Drula E."/>
            <person name="Varga T."/>
            <person name="Kohler A."/>
            <person name="Feng B."/>
            <person name="Cao Y."/>
            <person name="Lipzen A."/>
            <person name="Daum C."/>
            <person name="Hundley H."/>
            <person name="Pangilinan J."/>
            <person name="Johnson J."/>
            <person name="Barry K."/>
            <person name="LaButti K."/>
            <person name="Ng V."/>
            <person name="Ahrendt S."/>
            <person name="Min B."/>
            <person name="Choi I.G."/>
            <person name="Park H."/>
            <person name="Plett J.M."/>
            <person name="Magnuson J."/>
            <person name="Spatafora J.W."/>
            <person name="Nagy L.G."/>
            <person name="Henrissat B."/>
            <person name="Grigoriev I.V."/>
            <person name="Yang Z.L."/>
            <person name="Xu J."/>
            <person name="Martin F.M."/>
        </authorList>
    </citation>
    <scope>NUCLEOTIDE SEQUENCE</scope>
    <source>
        <strain evidence="1">KUC20120723A-06</strain>
    </source>
</reference>